<keyword evidence="3 10" id="KW-0812">Transmembrane</keyword>
<reference evidence="14 15" key="1">
    <citation type="submission" date="2018-08" db="EMBL/GenBank/DDBJ databases">
        <title>Mucilaginibacter terrae sp. nov., isolated from manganese diggings.</title>
        <authorList>
            <person name="Huang Y."/>
            <person name="Zhou Z."/>
        </authorList>
    </citation>
    <scope>NUCLEOTIDE SEQUENCE [LARGE SCALE GENOMIC DNA]</scope>
    <source>
        <strain evidence="14 15">ZH6</strain>
    </source>
</reference>
<dbReference type="PROSITE" id="PS50990">
    <property type="entry name" value="PEPTIDASE_C39"/>
    <property type="match status" value="1"/>
</dbReference>
<evidence type="ECO:0000256" key="10">
    <source>
        <dbReference type="SAM" id="Phobius"/>
    </source>
</evidence>
<dbReference type="GO" id="GO:0005524">
    <property type="term" value="F:ATP binding"/>
    <property type="evidence" value="ECO:0007669"/>
    <property type="project" value="UniProtKB-KW"/>
</dbReference>
<comment type="subcellular location">
    <subcellularLocation>
        <location evidence="1">Cell membrane</location>
        <topology evidence="1">Multi-pass membrane protein</topology>
    </subcellularLocation>
</comment>
<accession>A0A3E2NSU3</accession>
<dbReference type="PANTHER" id="PTHR43394:SF1">
    <property type="entry name" value="ATP-BINDING CASSETTE SUB-FAMILY B MEMBER 10, MITOCHONDRIAL"/>
    <property type="match status" value="1"/>
</dbReference>
<feature type="transmembrane region" description="Helical" evidence="10">
    <location>
        <begin position="166"/>
        <end position="188"/>
    </location>
</feature>
<dbReference type="InterPro" id="IPR011527">
    <property type="entry name" value="ABC1_TM_dom"/>
</dbReference>
<dbReference type="Pfam" id="PF00664">
    <property type="entry name" value="ABC_membrane"/>
    <property type="match status" value="1"/>
</dbReference>
<evidence type="ECO:0000313" key="14">
    <source>
        <dbReference type="EMBL" id="RFZ84064.1"/>
    </source>
</evidence>
<feature type="transmembrane region" description="Helical" evidence="10">
    <location>
        <begin position="200"/>
        <end position="224"/>
    </location>
</feature>
<keyword evidence="15" id="KW-1185">Reference proteome</keyword>
<dbReference type="InterPro" id="IPR003439">
    <property type="entry name" value="ABC_transporter-like_ATP-bd"/>
</dbReference>
<sequence length="725" mass="82686">MKFPFFKQQDLQDCGPTCLRMLAKYYGKSYSIQRLRDFSFTDKNGSTLLGISDAAEKIGFRTQGVKLYFDKLDGVTLPCILHWRQNHFVILYKIKNNKYSIADPSIGLLTLSEKEFKENWFSHSELHNGICLLISTTPNFLDINEDKSNTITWSHLFSYFLAYKQLFLQLILGLIAGTIIQLFAPLLTQSIVDVGIYTKNLSFVTIILMAQIALFIGSISINFIRSWILLNISVRINLSILTDFLIKLMKLPLSYFERKTIGDIMQRITDQQKIENFLTNTTLNTLFSILNLFVFTLLLVHYNLLIFFISIVASGLYTLWITAFLKRRRSLNNKQFDLSAQNQTSLMELFSGIGEIKLNNSEKRKRWDWEQIQAKLFKFKVDNLTLNQYQQAGSAFINQTKNILITFISVRSVIAGEMTLGGMMAIQYLVGQVSNPIEQLVSFIQAYQDAKISLERLNEVHDQKDEELSSGYYIQDLPLKRTIQIQNLNFSYPGVDNPLVLKNINLVIPEGKITAIVGMSGSGKTTLMKLLLRVYEMKNGEIKIGKVRLSSLGYRIWRQSIGVVSQDGYIFNDTLLANITLGDENPKIDDVEEALNVANLSDFVSELPFGLYTKIDPKGHNLSQGQKQRLLIARAVYKNPPYLFFDEATNALDANNEREIMEKLNYFFSGRTVLIVAHRLSTVMNADNIVVLNKGNLVESGTHLELVTLKGSYYELVRNQLELGL</sequence>
<dbReference type="InterPro" id="IPR017871">
    <property type="entry name" value="ABC_transporter-like_CS"/>
</dbReference>
<dbReference type="SMART" id="SM00382">
    <property type="entry name" value="AAA"/>
    <property type="match status" value="1"/>
</dbReference>
<evidence type="ECO:0000259" key="13">
    <source>
        <dbReference type="PROSITE" id="PS50990"/>
    </source>
</evidence>
<evidence type="ECO:0000259" key="12">
    <source>
        <dbReference type="PROSITE" id="PS50929"/>
    </source>
</evidence>
<feature type="domain" description="Peptidase C39" evidence="13">
    <location>
        <begin position="8"/>
        <end position="127"/>
    </location>
</feature>
<evidence type="ECO:0000256" key="5">
    <source>
        <dbReference type="ARBA" id="ARBA00022801"/>
    </source>
</evidence>
<evidence type="ECO:0000256" key="8">
    <source>
        <dbReference type="ARBA" id="ARBA00023136"/>
    </source>
</evidence>
<dbReference type="GO" id="GO:0016887">
    <property type="term" value="F:ATP hydrolysis activity"/>
    <property type="evidence" value="ECO:0007669"/>
    <property type="project" value="InterPro"/>
</dbReference>
<dbReference type="InterPro" id="IPR036640">
    <property type="entry name" value="ABC1_TM_sf"/>
</dbReference>
<dbReference type="PROSITE" id="PS00211">
    <property type="entry name" value="ABC_TRANSPORTER_1"/>
    <property type="match status" value="1"/>
</dbReference>
<dbReference type="CDD" id="cd02418">
    <property type="entry name" value="Peptidase_C39B"/>
    <property type="match status" value="1"/>
</dbReference>
<dbReference type="GO" id="GO:0005886">
    <property type="term" value="C:plasma membrane"/>
    <property type="evidence" value="ECO:0007669"/>
    <property type="project" value="UniProtKB-SubCell"/>
</dbReference>
<dbReference type="Gene3D" id="3.40.50.300">
    <property type="entry name" value="P-loop containing nucleotide triphosphate hydrolases"/>
    <property type="match status" value="1"/>
</dbReference>
<comment type="caution">
    <text evidence="14">The sequence shown here is derived from an EMBL/GenBank/DDBJ whole genome shotgun (WGS) entry which is preliminary data.</text>
</comment>
<keyword evidence="5" id="KW-0378">Hydrolase</keyword>
<feature type="domain" description="ABC transporter" evidence="11">
    <location>
        <begin position="483"/>
        <end position="719"/>
    </location>
</feature>
<dbReference type="CDD" id="cd18571">
    <property type="entry name" value="ABC_6TM_peptidase_like"/>
    <property type="match status" value="1"/>
</dbReference>
<dbReference type="GO" id="GO:0015421">
    <property type="term" value="F:ABC-type oligopeptide transporter activity"/>
    <property type="evidence" value="ECO:0007669"/>
    <property type="project" value="TreeGrafter"/>
</dbReference>
<keyword evidence="7 10" id="KW-1133">Transmembrane helix</keyword>
<dbReference type="SUPFAM" id="SSF52540">
    <property type="entry name" value="P-loop containing nucleoside triphosphate hydrolases"/>
    <property type="match status" value="1"/>
</dbReference>
<keyword evidence="6" id="KW-0067">ATP-binding</keyword>
<name>A0A3E2NSU3_9SPHI</name>
<evidence type="ECO:0000256" key="1">
    <source>
        <dbReference type="ARBA" id="ARBA00004651"/>
    </source>
</evidence>
<dbReference type="AlphaFoldDB" id="A0A3E2NSU3"/>
<dbReference type="EMBL" id="QWDE01000001">
    <property type="protein sequence ID" value="RFZ84064.1"/>
    <property type="molecule type" value="Genomic_DNA"/>
</dbReference>
<dbReference type="InterPro" id="IPR003593">
    <property type="entry name" value="AAA+_ATPase"/>
</dbReference>
<dbReference type="InterPro" id="IPR005074">
    <property type="entry name" value="Peptidase_C39"/>
</dbReference>
<dbReference type="GO" id="GO:0008233">
    <property type="term" value="F:peptidase activity"/>
    <property type="evidence" value="ECO:0007669"/>
    <property type="project" value="InterPro"/>
</dbReference>
<dbReference type="OrthoDB" id="9760358at2"/>
<evidence type="ECO:0000313" key="15">
    <source>
        <dbReference type="Proteomes" id="UP000260823"/>
    </source>
</evidence>
<evidence type="ECO:0000256" key="2">
    <source>
        <dbReference type="ARBA" id="ARBA00022448"/>
    </source>
</evidence>
<evidence type="ECO:0000256" key="6">
    <source>
        <dbReference type="ARBA" id="ARBA00022840"/>
    </source>
</evidence>
<keyword evidence="8 10" id="KW-0472">Membrane</keyword>
<dbReference type="PROSITE" id="PS50893">
    <property type="entry name" value="ABC_TRANSPORTER_2"/>
    <property type="match status" value="1"/>
</dbReference>
<evidence type="ECO:0000256" key="7">
    <source>
        <dbReference type="ARBA" id="ARBA00022989"/>
    </source>
</evidence>
<dbReference type="FunFam" id="3.40.50.300:FF:000604">
    <property type="entry name" value="ABC transporter B family member 28"/>
    <property type="match status" value="1"/>
</dbReference>
<proteinExistence type="predicted"/>
<dbReference type="PANTHER" id="PTHR43394">
    <property type="entry name" value="ATP-DEPENDENT PERMEASE MDL1, MITOCHONDRIAL"/>
    <property type="match status" value="1"/>
</dbReference>
<dbReference type="GO" id="GO:0006508">
    <property type="term" value="P:proteolysis"/>
    <property type="evidence" value="ECO:0007669"/>
    <property type="project" value="InterPro"/>
</dbReference>
<organism evidence="14 15">
    <name type="scientific">Mucilaginibacter terrenus</name>
    <dbReference type="NCBI Taxonomy" id="2482727"/>
    <lineage>
        <taxon>Bacteria</taxon>
        <taxon>Pseudomonadati</taxon>
        <taxon>Bacteroidota</taxon>
        <taxon>Sphingobacteriia</taxon>
        <taxon>Sphingobacteriales</taxon>
        <taxon>Sphingobacteriaceae</taxon>
        <taxon>Mucilaginibacter</taxon>
    </lineage>
</organism>
<dbReference type="RefSeq" id="WP_117380954.1">
    <property type="nucleotide sequence ID" value="NZ_QWDE01000001.1"/>
</dbReference>
<dbReference type="Pfam" id="PF03412">
    <property type="entry name" value="Peptidase_C39"/>
    <property type="match status" value="1"/>
</dbReference>
<dbReference type="GO" id="GO:0005737">
    <property type="term" value="C:cytoplasm"/>
    <property type="evidence" value="ECO:0007669"/>
    <property type="project" value="UniProtKB-ARBA"/>
</dbReference>
<feature type="transmembrane region" description="Helical" evidence="10">
    <location>
        <begin position="277"/>
        <end position="298"/>
    </location>
</feature>
<evidence type="ECO:0000256" key="4">
    <source>
        <dbReference type="ARBA" id="ARBA00022741"/>
    </source>
</evidence>
<evidence type="ECO:0000259" key="11">
    <source>
        <dbReference type="PROSITE" id="PS50893"/>
    </source>
</evidence>
<dbReference type="Gene3D" id="1.20.1560.10">
    <property type="entry name" value="ABC transporter type 1, transmembrane domain"/>
    <property type="match status" value="1"/>
</dbReference>
<dbReference type="SUPFAM" id="SSF90123">
    <property type="entry name" value="ABC transporter transmembrane region"/>
    <property type="match status" value="1"/>
</dbReference>
<evidence type="ECO:0000256" key="3">
    <source>
        <dbReference type="ARBA" id="ARBA00022692"/>
    </source>
</evidence>
<dbReference type="Proteomes" id="UP000260823">
    <property type="component" value="Unassembled WGS sequence"/>
</dbReference>
<evidence type="ECO:0000256" key="9">
    <source>
        <dbReference type="ARBA" id="ARBA00040960"/>
    </source>
</evidence>
<dbReference type="Pfam" id="PF00005">
    <property type="entry name" value="ABC_tran"/>
    <property type="match status" value="1"/>
</dbReference>
<feature type="transmembrane region" description="Helical" evidence="10">
    <location>
        <begin position="304"/>
        <end position="325"/>
    </location>
</feature>
<feature type="domain" description="ABC transmembrane type-1" evidence="12">
    <location>
        <begin position="170"/>
        <end position="449"/>
    </location>
</feature>
<protein>
    <recommendedName>
        <fullName evidence="9">Multidrug resistance-like ATP-binding protein MdlB</fullName>
    </recommendedName>
</protein>
<dbReference type="PROSITE" id="PS50929">
    <property type="entry name" value="ABC_TM1F"/>
    <property type="match status" value="1"/>
</dbReference>
<dbReference type="InterPro" id="IPR027417">
    <property type="entry name" value="P-loop_NTPase"/>
</dbReference>
<dbReference type="Gene3D" id="3.90.70.10">
    <property type="entry name" value="Cysteine proteinases"/>
    <property type="match status" value="1"/>
</dbReference>
<gene>
    <name evidence="14" type="ORF">DYU05_00025</name>
</gene>
<keyword evidence="2" id="KW-0813">Transport</keyword>
<dbReference type="InterPro" id="IPR039421">
    <property type="entry name" value="Type_1_exporter"/>
</dbReference>
<keyword evidence="4" id="KW-0547">Nucleotide-binding</keyword>